<dbReference type="InterPro" id="IPR002921">
    <property type="entry name" value="Fungal_lipase-type"/>
</dbReference>
<dbReference type="OrthoDB" id="438440at2759"/>
<feature type="region of interest" description="Disordered" evidence="1">
    <location>
        <begin position="670"/>
        <end position="707"/>
    </location>
</feature>
<dbReference type="Gene3D" id="3.40.50.1820">
    <property type="entry name" value="alpha/beta hydrolase"/>
    <property type="match status" value="1"/>
</dbReference>
<evidence type="ECO:0000256" key="2">
    <source>
        <dbReference type="SAM" id="SignalP"/>
    </source>
</evidence>
<evidence type="ECO:0000259" key="3">
    <source>
        <dbReference type="Pfam" id="PF01764"/>
    </source>
</evidence>
<dbReference type="EMBL" id="VLTO01000113">
    <property type="protein sequence ID" value="KAA0163260.1"/>
    <property type="molecule type" value="Genomic_DNA"/>
</dbReference>
<evidence type="ECO:0000313" key="5">
    <source>
        <dbReference type="Proteomes" id="UP000322899"/>
    </source>
</evidence>
<name>A0A5A8DGD4_CAFRO</name>
<accession>A0A5A8DGD4</accession>
<dbReference type="AlphaFoldDB" id="A0A5A8DGD4"/>
<dbReference type="SUPFAM" id="SSF53474">
    <property type="entry name" value="alpha/beta-Hydrolases"/>
    <property type="match status" value="1"/>
</dbReference>
<dbReference type="Pfam" id="PF01764">
    <property type="entry name" value="Lipase_3"/>
    <property type="match status" value="1"/>
</dbReference>
<feature type="signal peptide" evidence="2">
    <location>
        <begin position="1"/>
        <end position="22"/>
    </location>
</feature>
<organism evidence="4 5">
    <name type="scientific">Cafeteria roenbergensis</name>
    <name type="common">Marine flagellate</name>
    <dbReference type="NCBI Taxonomy" id="33653"/>
    <lineage>
        <taxon>Eukaryota</taxon>
        <taxon>Sar</taxon>
        <taxon>Stramenopiles</taxon>
        <taxon>Bigyra</taxon>
        <taxon>Opalozoa</taxon>
        <taxon>Bicosoecida</taxon>
        <taxon>Cafeteriaceae</taxon>
        <taxon>Cafeteria</taxon>
    </lineage>
</organism>
<dbReference type="InterPro" id="IPR051218">
    <property type="entry name" value="Sec_MonoDiacylglyc_Lipase"/>
</dbReference>
<evidence type="ECO:0000313" key="4">
    <source>
        <dbReference type="EMBL" id="KAA0163260.1"/>
    </source>
</evidence>
<dbReference type="PANTHER" id="PTHR45856">
    <property type="entry name" value="ALPHA/BETA-HYDROLASES SUPERFAMILY PROTEIN"/>
    <property type="match status" value="1"/>
</dbReference>
<feature type="compositionally biased region" description="Basic and acidic residues" evidence="1">
    <location>
        <begin position="682"/>
        <end position="693"/>
    </location>
</feature>
<dbReference type="PANTHER" id="PTHR45856:SF24">
    <property type="entry name" value="FUNGAL LIPASE-LIKE DOMAIN-CONTAINING PROTEIN"/>
    <property type="match status" value="1"/>
</dbReference>
<gene>
    <name evidence="4" type="ORF">FNF27_07965</name>
</gene>
<sequence>MATGPLFGRACVISAIMGAAMAWPARDMDIAHGRPEDDGKGADKIVHLGFAGMGYCPYAFFAAENRNQGTLASYILDAPSQNEAVERISHTLHDYLREGSQFLAGTPAAHGDAYSLSGRALEALVEQFGSVKNSREKIGFCLTAMAAIVTGRPVVAGRLITCSHENGCTVRVGNTKSSLLKTRADAFTAESVEVVGMSLPQQWPHGHSAIDASSARVVFARFWGLQAIVMYASIPVIHKPTQPGARPVLHMHHGILVSFRGTTSFSALNAVQIKSTTPGKRLLAKPTASDKDIASKAGNHQWAMNMRTDLTSYLVDSPGGEDEPEPEPDAKTIDGISHEAMLLVNGELHGSPTRPYNTPEIHQVGRERDFVPSVCQVVKEMVADQDDIPVMTTGHSKGGALSILGAFLLRRCLKDTRAKVTTVVSVEGPRVGNGAFVQRFVESLKAATEATQSETGWEFNVFRVVKKNDPVTEQPFPSKGDHRHVPGLLSVPVVTMLDEDVLANPPRVKLPPVFVCDSSNSVSTIVGWDAVRRQRGYLTLPETNNLGRAQDVCIRTSDGTTIATDLLQGGRLAGVTCNLCTAQQKPRDSCEEKDYRENGKDNQFPLKPFGQSLADRALITHPFFGPTFALCPAHQSVSTFTNSMVPTYKGGSHYHEPSSIEQDALSFAPDVPPKAEQVPINDRNRFRSSRRDSLATGNSQRHLRARG</sequence>
<dbReference type="InterPro" id="IPR029058">
    <property type="entry name" value="AB_hydrolase_fold"/>
</dbReference>
<dbReference type="Proteomes" id="UP000322899">
    <property type="component" value="Unassembled WGS sequence"/>
</dbReference>
<protein>
    <recommendedName>
        <fullName evidence="3">Fungal lipase-type domain-containing protein</fullName>
    </recommendedName>
</protein>
<feature type="chain" id="PRO_5022747936" description="Fungal lipase-type domain-containing protein" evidence="2">
    <location>
        <begin position="23"/>
        <end position="707"/>
    </location>
</feature>
<feature type="domain" description="Fungal lipase-type" evidence="3">
    <location>
        <begin position="373"/>
        <end position="476"/>
    </location>
</feature>
<dbReference type="GO" id="GO:0006629">
    <property type="term" value="P:lipid metabolic process"/>
    <property type="evidence" value="ECO:0007669"/>
    <property type="project" value="InterPro"/>
</dbReference>
<proteinExistence type="predicted"/>
<evidence type="ECO:0000256" key="1">
    <source>
        <dbReference type="SAM" id="MobiDB-lite"/>
    </source>
</evidence>
<comment type="caution">
    <text evidence="4">The sequence shown here is derived from an EMBL/GenBank/DDBJ whole genome shotgun (WGS) entry which is preliminary data.</text>
</comment>
<keyword evidence="2" id="KW-0732">Signal</keyword>
<reference evidence="4 5" key="1">
    <citation type="submission" date="2019-07" db="EMBL/GenBank/DDBJ databases">
        <title>Genomes of Cafeteria roenbergensis.</title>
        <authorList>
            <person name="Fischer M.G."/>
            <person name="Hackl T."/>
            <person name="Roman M."/>
        </authorList>
    </citation>
    <scope>NUCLEOTIDE SEQUENCE [LARGE SCALE GENOMIC DNA]</scope>
    <source>
        <strain evidence="4 5">E4-10P</strain>
    </source>
</reference>